<evidence type="ECO:0000313" key="1">
    <source>
        <dbReference type="EMBL" id="KKT92167.1"/>
    </source>
</evidence>
<dbReference type="Proteomes" id="UP000033966">
    <property type="component" value="Unassembled WGS sequence"/>
</dbReference>
<name>A0A0G1NGE2_9BACT</name>
<organism evidence="1 2">
    <name type="scientific">Candidatus Jorgensenbacteria bacterium GW2011_GWA2_45_13</name>
    <dbReference type="NCBI Taxonomy" id="1618662"/>
    <lineage>
        <taxon>Bacteria</taxon>
        <taxon>Candidatus Joergenseniibacteriota</taxon>
    </lineage>
</organism>
<reference evidence="1 2" key="1">
    <citation type="journal article" date="2015" name="Nature">
        <title>rRNA introns, odd ribosomes, and small enigmatic genomes across a large radiation of phyla.</title>
        <authorList>
            <person name="Brown C.T."/>
            <person name="Hug L.A."/>
            <person name="Thomas B.C."/>
            <person name="Sharon I."/>
            <person name="Castelle C.J."/>
            <person name="Singh A."/>
            <person name="Wilkins M.J."/>
            <person name="Williams K.H."/>
            <person name="Banfield J.F."/>
        </authorList>
    </citation>
    <scope>NUCLEOTIDE SEQUENCE [LARGE SCALE GENOMIC DNA]</scope>
</reference>
<gene>
    <name evidence="1" type="ORF">UW92_C0005G0014</name>
</gene>
<proteinExistence type="predicted"/>
<comment type="caution">
    <text evidence="1">The sequence shown here is derived from an EMBL/GenBank/DDBJ whole genome shotgun (WGS) entry which is preliminary data.</text>
</comment>
<dbReference type="AlphaFoldDB" id="A0A0G1NGE2"/>
<dbReference type="EMBL" id="LCKF01000005">
    <property type="protein sequence ID" value="KKT92167.1"/>
    <property type="molecule type" value="Genomic_DNA"/>
</dbReference>
<sequence length="420" mass="48643">MNDMDASEKLARVLRADKDYLMKIGAHLSEATGKKDVLEGVLSRNNEAVHDRLSRLGVRMDASAKEVYDALISRIEADNHAVSEAFKTPALHSVADCARVLEVVKRVAGTNHGFFLKEEKAREFLKNEPPRKVMEYLGYDSADLMLEKEDLYEVYSALRFVEGSEWLNAVFFNQYKTLTPEDFEERAIQARALPERWNRVAETFVKKKWHNISHLKEMGVVFVIPITLGISGELLRMIALVFHYLHEIPFYSDMFRKVAGVPETFAESVISLLRGDVIERRIPEGEKTLWLVVQRYLAKDDENEWRLFVPHLNPEAIHWRKAAEDIVRLGSELGEQKIDLSFWEGLDSVGDYFKDEIGNDVLVSFNIVDTVMSLVKEKELIKYLYHHEEALWNDIFAAYFSYEELENFSKEYLLQGYFEV</sequence>
<evidence type="ECO:0000313" key="2">
    <source>
        <dbReference type="Proteomes" id="UP000033966"/>
    </source>
</evidence>
<evidence type="ECO:0008006" key="3">
    <source>
        <dbReference type="Google" id="ProtNLM"/>
    </source>
</evidence>
<protein>
    <recommendedName>
        <fullName evidence="3">Glycosidase related protein</fullName>
    </recommendedName>
</protein>
<accession>A0A0G1NGE2</accession>